<dbReference type="PROSITE" id="PS51186">
    <property type="entry name" value="GNAT"/>
    <property type="match status" value="1"/>
</dbReference>
<protein>
    <submittedName>
        <fullName evidence="2">GNAT family N-acetyltransferase</fullName>
    </submittedName>
</protein>
<comment type="caution">
    <text evidence="2">The sequence shown here is derived from an EMBL/GenBank/DDBJ whole genome shotgun (WGS) entry which is preliminary data.</text>
</comment>
<evidence type="ECO:0000259" key="1">
    <source>
        <dbReference type="PROSITE" id="PS51186"/>
    </source>
</evidence>
<name>A0ABU5FWL3_9STRE</name>
<dbReference type="PANTHER" id="PTHR43792">
    <property type="entry name" value="GNAT FAMILY, PUTATIVE (AFU_ORTHOLOGUE AFUA_3G00765)-RELATED-RELATED"/>
    <property type="match status" value="1"/>
</dbReference>
<organism evidence="2 3">
    <name type="scientific">Streptococcus fermentans</name>
    <dbReference type="NCBI Taxonomy" id="3095082"/>
    <lineage>
        <taxon>Bacteria</taxon>
        <taxon>Bacillati</taxon>
        <taxon>Bacillota</taxon>
        <taxon>Bacilli</taxon>
        <taxon>Lactobacillales</taxon>
        <taxon>Streptococcaceae</taxon>
        <taxon>Streptococcus</taxon>
    </lineage>
</organism>
<dbReference type="Pfam" id="PF13302">
    <property type="entry name" value="Acetyltransf_3"/>
    <property type="match status" value="1"/>
</dbReference>
<gene>
    <name evidence="2" type="ORF">SPC81_01760</name>
</gene>
<dbReference type="Proteomes" id="UP001280591">
    <property type="component" value="Unassembled WGS sequence"/>
</dbReference>
<dbReference type="PANTHER" id="PTHR43792:SF1">
    <property type="entry name" value="N-ACETYLTRANSFERASE DOMAIN-CONTAINING PROTEIN"/>
    <property type="match status" value="1"/>
</dbReference>
<dbReference type="InterPro" id="IPR051531">
    <property type="entry name" value="N-acetyltransferase"/>
</dbReference>
<sequence>MAQKYSKRKMKKVYEVKSLSLSDLDNQEFIGLVGLHHSDLRIFAGKEAVEIGWRLRKEFWNRGYETEAAQVCLDFAFQQAGLSEVYSFTSFHNLPSQKVMQKLGMEFVKEFDNEKVPAVSPLYRHILYRIKSFH</sequence>
<reference evidence="2 3" key="1">
    <citation type="submission" date="2023-11" db="EMBL/GenBank/DDBJ databases">
        <title>Streptococcus wuxiensis sp. nov., Streptococcus jiangnanensis sp. nov., Streptococcus fermentans sp. nov., three novel members of the genus Streptococcus isolated from breast milk.</title>
        <authorList>
            <person name="Zhou Y."/>
            <person name="Yang B."/>
        </authorList>
    </citation>
    <scope>NUCLEOTIDE SEQUENCE [LARGE SCALE GENOMIC DNA]</scope>
    <source>
        <strain evidence="2 3">BJSWXB5TM5</strain>
    </source>
</reference>
<dbReference type="InterPro" id="IPR000182">
    <property type="entry name" value="GNAT_dom"/>
</dbReference>
<keyword evidence="3" id="KW-1185">Reference proteome</keyword>
<feature type="domain" description="N-acetyltransferase" evidence="1">
    <location>
        <begin position="1"/>
        <end position="123"/>
    </location>
</feature>
<dbReference type="Gene3D" id="3.40.630.30">
    <property type="match status" value="1"/>
</dbReference>
<evidence type="ECO:0000313" key="3">
    <source>
        <dbReference type="Proteomes" id="UP001280591"/>
    </source>
</evidence>
<accession>A0ABU5FWL3</accession>
<dbReference type="EMBL" id="JAXHDP010000001">
    <property type="protein sequence ID" value="MDY4345332.1"/>
    <property type="molecule type" value="Genomic_DNA"/>
</dbReference>
<proteinExistence type="predicted"/>
<dbReference type="InterPro" id="IPR016181">
    <property type="entry name" value="Acyl_CoA_acyltransferase"/>
</dbReference>
<evidence type="ECO:0000313" key="2">
    <source>
        <dbReference type="EMBL" id="MDY4345332.1"/>
    </source>
</evidence>
<dbReference type="SUPFAM" id="SSF55729">
    <property type="entry name" value="Acyl-CoA N-acyltransferases (Nat)"/>
    <property type="match status" value="1"/>
</dbReference>